<dbReference type="SUPFAM" id="SSF54106">
    <property type="entry name" value="LysM domain"/>
    <property type="match status" value="1"/>
</dbReference>
<dbReference type="RefSeq" id="WP_092843445.1">
    <property type="nucleotide sequence ID" value="NZ_FOPY01000002.1"/>
</dbReference>
<evidence type="ECO:0000313" key="3">
    <source>
        <dbReference type="Proteomes" id="UP000199040"/>
    </source>
</evidence>
<dbReference type="Proteomes" id="UP000199040">
    <property type="component" value="Unassembled WGS sequence"/>
</dbReference>
<dbReference type="EMBL" id="FOPY01000002">
    <property type="protein sequence ID" value="SFH29919.1"/>
    <property type="molecule type" value="Genomic_DNA"/>
</dbReference>
<dbReference type="InterPro" id="IPR036779">
    <property type="entry name" value="LysM_dom_sf"/>
</dbReference>
<dbReference type="PANTHER" id="PTHR34700">
    <property type="entry name" value="POTASSIUM BINDING PROTEIN KBP"/>
    <property type="match status" value="1"/>
</dbReference>
<keyword evidence="3" id="KW-1185">Reference proteome</keyword>
<dbReference type="Gene3D" id="3.10.350.10">
    <property type="entry name" value="LysM domain"/>
    <property type="match status" value="1"/>
</dbReference>
<dbReference type="InterPro" id="IPR018392">
    <property type="entry name" value="LysM"/>
</dbReference>
<proteinExistence type="predicted"/>
<dbReference type="InterPro" id="IPR052196">
    <property type="entry name" value="Bact_Kbp"/>
</dbReference>
<dbReference type="AlphaFoldDB" id="A0A1I2YXC6"/>
<dbReference type="CDD" id="cd00118">
    <property type="entry name" value="LysM"/>
    <property type="match status" value="1"/>
</dbReference>
<evidence type="ECO:0000313" key="2">
    <source>
        <dbReference type="EMBL" id="SFH29919.1"/>
    </source>
</evidence>
<dbReference type="PANTHER" id="PTHR34700:SF4">
    <property type="entry name" value="PHAGE-LIKE ELEMENT PBSX PROTEIN XKDP"/>
    <property type="match status" value="1"/>
</dbReference>
<accession>A0A1I2YXC6</accession>
<dbReference type="STRING" id="442341.SAMN04487959_102206"/>
<sequence>MIKRLDGEVRRPHLFGWVAGALAGALLATPAVALTSELRQDAPARYTVVKGDTLWDISGRFLQHPWQWPEVWDVNPQIRNPHLIYPGDSVYLYYENGQPRLGLERGQGSVVRLSPEVRQVPRREAIPPLPLDTVESFLEGNRIVEPGMTEAVPYVVAGNDRRIISGAGDRLYVRGTLPSMQRFGLYRPGQRYEDPDTGEFLGVELETLGEARFIRQQGDIAMLEVVSSRQEIRDADLVLPLESLPVTPEFQPRAPDRPSEGHILAVPGGVQFIGRLDVVALDLGERDGLEPGHVLAVEQRGELVTDPVTQELIRLPGEDAGWLMVFRVYDRISYALVMHATRSLAVGDRVHSPQGVDRLINDGGV</sequence>
<gene>
    <name evidence="2" type="ORF">SAMN04487959_102206</name>
</gene>
<organism evidence="2 3">
    <name type="scientific">Modicisalibacter xianhensis</name>
    <dbReference type="NCBI Taxonomy" id="442341"/>
    <lineage>
        <taxon>Bacteria</taxon>
        <taxon>Pseudomonadati</taxon>
        <taxon>Pseudomonadota</taxon>
        <taxon>Gammaproteobacteria</taxon>
        <taxon>Oceanospirillales</taxon>
        <taxon>Halomonadaceae</taxon>
        <taxon>Modicisalibacter</taxon>
    </lineage>
</organism>
<feature type="domain" description="LysM" evidence="1">
    <location>
        <begin position="44"/>
        <end position="92"/>
    </location>
</feature>
<protein>
    <submittedName>
        <fullName evidence="2">LysM domain-containing protein</fullName>
    </submittedName>
</protein>
<dbReference type="PROSITE" id="PS51782">
    <property type="entry name" value="LYSM"/>
    <property type="match status" value="1"/>
</dbReference>
<dbReference type="Pfam" id="PF01476">
    <property type="entry name" value="LysM"/>
    <property type="match status" value="1"/>
</dbReference>
<reference evidence="2 3" key="1">
    <citation type="submission" date="2016-10" db="EMBL/GenBank/DDBJ databases">
        <authorList>
            <person name="de Groot N.N."/>
        </authorList>
    </citation>
    <scope>NUCLEOTIDE SEQUENCE [LARGE SCALE GENOMIC DNA]</scope>
    <source>
        <strain evidence="2 3">CGMCC 1.6848</strain>
    </source>
</reference>
<evidence type="ECO:0000259" key="1">
    <source>
        <dbReference type="PROSITE" id="PS51782"/>
    </source>
</evidence>
<name>A0A1I2YXC6_9GAMM</name>